<dbReference type="Gene3D" id="2.40.50.140">
    <property type="entry name" value="Nucleic acid-binding proteins"/>
    <property type="match status" value="1"/>
</dbReference>
<dbReference type="InterPro" id="IPR002059">
    <property type="entry name" value="CSP_DNA-bd"/>
</dbReference>
<protein>
    <submittedName>
        <fullName evidence="5">DUF1294 domain-containing protein</fullName>
    </submittedName>
</protein>
<dbReference type="Proteomes" id="UP000267418">
    <property type="component" value="Unassembled WGS sequence"/>
</dbReference>
<name>A0A3S0JZI7_9BURK</name>
<dbReference type="InterPro" id="IPR019844">
    <property type="entry name" value="CSD_CS"/>
</dbReference>
<dbReference type="SUPFAM" id="SSF50249">
    <property type="entry name" value="Nucleic acid-binding proteins"/>
    <property type="match status" value="1"/>
</dbReference>
<feature type="transmembrane region" description="Helical" evidence="3">
    <location>
        <begin position="192"/>
        <end position="210"/>
    </location>
</feature>
<keyword evidence="3" id="KW-0812">Transmembrane</keyword>
<comment type="subcellular location">
    <subcellularLocation>
        <location evidence="1">Cytoplasm</location>
    </subcellularLocation>
</comment>
<dbReference type="InterPro" id="IPR010718">
    <property type="entry name" value="DUF1294"/>
</dbReference>
<dbReference type="EMBL" id="RXOE01000001">
    <property type="protein sequence ID" value="RTQ37119.1"/>
    <property type="molecule type" value="Genomic_DNA"/>
</dbReference>
<reference evidence="5 6" key="1">
    <citation type="submission" date="2018-12" db="EMBL/GenBank/DDBJ databases">
        <title>The genome of Variovorax gossypii DSM 100435.</title>
        <authorList>
            <person name="Gao J."/>
            <person name="Sun J."/>
        </authorList>
    </citation>
    <scope>NUCLEOTIDE SEQUENCE [LARGE SCALE GENOMIC DNA]</scope>
    <source>
        <strain evidence="5 6">DSM 100435</strain>
    </source>
</reference>
<organism evidence="5 6">
    <name type="scientific">Variovorax gossypii</name>
    <dbReference type="NCBI Taxonomy" id="1679495"/>
    <lineage>
        <taxon>Bacteria</taxon>
        <taxon>Pseudomonadati</taxon>
        <taxon>Pseudomonadota</taxon>
        <taxon>Betaproteobacteria</taxon>
        <taxon>Burkholderiales</taxon>
        <taxon>Comamonadaceae</taxon>
        <taxon>Variovorax</taxon>
    </lineage>
</organism>
<sequence length="216" mass="23749">MKRQGTLVRWEKDRGFGFIRCPDISADVFVHLRDFTDRGMTPQVGMKLSFEEIHVGGKGPRAMSVQAAGAGRQSQPPREPARPRGRPDRSTRGPARSSSSSLPMALLLTAYAALLGYGVWTARLPLIALGALLLLSLLTFFIYGFDKNAAGTDRRRTPENTLHLLSLIGGWPGAWFAQRLFRHKLSKTSFMAAYWATVLAHMAAMGAWVGKLLPAL</sequence>
<evidence type="ECO:0000256" key="1">
    <source>
        <dbReference type="RuleBase" id="RU000408"/>
    </source>
</evidence>
<dbReference type="RefSeq" id="WP_126468907.1">
    <property type="nucleotide sequence ID" value="NZ_RXOE01000001.1"/>
</dbReference>
<dbReference type="AlphaFoldDB" id="A0A3S0JZI7"/>
<feature type="compositionally biased region" description="Basic and acidic residues" evidence="2">
    <location>
        <begin position="79"/>
        <end position="91"/>
    </location>
</feature>
<dbReference type="Pfam" id="PF00313">
    <property type="entry name" value="CSD"/>
    <property type="match status" value="1"/>
</dbReference>
<evidence type="ECO:0000256" key="3">
    <source>
        <dbReference type="SAM" id="Phobius"/>
    </source>
</evidence>
<accession>A0A3S0JZI7</accession>
<dbReference type="Pfam" id="PF06961">
    <property type="entry name" value="DUF1294"/>
    <property type="match status" value="1"/>
</dbReference>
<dbReference type="PROSITE" id="PS51857">
    <property type="entry name" value="CSD_2"/>
    <property type="match status" value="1"/>
</dbReference>
<dbReference type="PROSITE" id="PS00352">
    <property type="entry name" value="CSD_1"/>
    <property type="match status" value="1"/>
</dbReference>
<dbReference type="OrthoDB" id="72963at2"/>
<dbReference type="InterPro" id="IPR012340">
    <property type="entry name" value="NA-bd_OB-fold"/>
</dbReference>
<evidence type="ECO:0000259" key="4">
    <source>
        <dbReference type="PROSITE" id="PS51857"/>
    </source>
</evidence>
<gene>
    <name evidence="5" type="ORF">EJP69_05155</name>
</gene>
<comment type="caution">
    <text evidence="5">The sequence shown here is derived from an EMBL/GenBank/DDBJ whole genome shotgun (WGS) entry which is preliminary data.</text>
</comment>
<dbReference type="GO" id="GO:0005829">
    <property type="term" value="C:cytosol"/>
    <property type="evidence" value="ECO:0007669"/>
    <property type="project" value="UniProtKB-ARBA"/>
</dbReference>
<keyword evidence="3" id="KW-1133">Transmembrane helix</keyword>
<proteinExistence type="predicted"/>
<keyword evidence="6" id="KW-1185">Reference proteome</keyword>
<evidence type="ECO:0000313" key="6">
    <source>
        <dbReference type="Proteomes" id="UP000267418"/>
    </source>
</evidence>
<evidence type="ECO:0000256" key="2">
    <source>
        <dbReference type="SAM" id="MobiDB-lite"/>
    </source>
</evidence>
<feature type="region of interest" description="Disordered" evidence="2">
    <location>
        <begin position="61"/>
        <end position="99"/>
    </location>
</feature>
<dbReference type="GO" id="GO:0003676">
    <property type="term" value="F:nucleic acid binding"/>
    <property type="evidence" value="ECO:0007669"/>
    <property type="project" value="InterPro"/>
</dbReference>
<dbReference type="SMART" id="SM00357">
    <property type="entry name" value="CSP"/>
    <property type="match status" value="1"/>
</dbReference>
<feature type="transmembrane region" description="Helical" evidence="3">
    <location>
        <begin position="126"/>
        <end position="145"/>
    </location>
</feature>
<dbReference type="InterPro" id="IPR011129">
    <property type="entry name" value="CSD"/>
</dbReference>
<feature type="domain" description="CSD" evidence="4">
    <location>
        <begin position="2"/>
        <end position="67"/>
    </location>
</feature>
<keyword evidence="3" id="KW-0472">Membrane</keyword>
<evidence type="ECO:0000313" key="5">
    <source>
        <dbReference type="EMBL" id="RTQ37119.1"/>
    </source>
</evidence>
<feature type="transmembrane region" description="Helical" evidence="3">
    <location>
        <begin position="102"/>
        <end position="120"/>
    </location>
</feature>
<dbReference type="CDD" id="cd04458">
    <property type="entry name" value="CSP_CDS"/>
    <property type="match status" value="1"/>
</dbReference>